<sequence>MSPLAPRATSRGRAAPNIARAAGATRLPRRSSPGSARATVASSGYARLCAAARPTRCCLAVVCLPLAGDDLSRAARAVVALLCVGEVSFSAARWRVVLVRREVGAMISEACGLCAWPASLVVDDVQRHKSALMDAALEKRAEGKEPLARVAFRGALYWQRWLMTKEPGLHEEARVVSGLEFAREAGDWKEADLLLAHADRSSALAELPFVEHWKRLVAEHLPEQVSDEHELEEAFQEFRRHPSEEAAESVRRCATAIAPLGSPVPVHTILARVAVDRGQTDEAEFHFAALVVCRPLWIPYVVQLAEHQAKLDLPRALRTIEAARRLFGPDFWLPL</sequence>
<organism evidence="1 2">
    <name type="scientific">Sorangium cellulosum So0157-2</name>
    <dbReference type="NCBI Taxonomy" id="1254432"/>
    <lineage>
        <taxon>Bacteria</taxon>
        <taxon>Pseudomonadati</taxon>
        <taxon>Myxococcota</taxon>
        <taxon>Polyangia</taxon>
        <taxon>Polyangiales</taxon>
        <taxon>Polyangiaceae</taxon>
        <taxon>Sorangium</taxon>
    </lineage>
</organism>
<reference evidence="1 2" key="1">
    <citation type="journal article" date="2013" name="Sci. Rep.">
        <title>Extraordinary expansion of a Sorangium cellulosum genome from an alkaline milieu.</title>
        <authorList>
            <person name="Han K."/>
            <person name="Li Z.F."/>
            <person name="Peng R."/>
            <person name="Zhu L.P."/>
            <person name="Zhou T."/>
            <person name="Wang L.G."/>
            <person name="Li S.G."/>
            <person name="Zhang X.B."/>
            <person name="Hu W."/>
            <person name="Wu Z.H."/>
            <person name="Qin N."/>
            <person name="Li Y.Z."/>
        </authorList>
    </citation>
    <scope>NUCLEOTIDE SEQUENCE [LARGE SCALE GENOMIC DNA]</scope>
    <source>
        <strain evidence="1 2">So0157-2</strain>
    </source>
</reference>
<protein>
    <submittedName>
        <fullName evidence="1">Uncharacterized protein</fullName>
    </submittedName>
</protein>
<dbReference type="EMBL" id="CP003969">
    <property type="protein sequence ID" value="AGP36201.1"/>
    <property type="molecule type" value="Genomic_DNA"/>
</dbReference>
<accession>S4XV24</accession>
<name>S4XV24_SORCE</name>
<proteinExistence type="predicted"/>
<dbReference type="AlphaFoldDB" id="S4XV24"/>
<evidence type="ECO:0000313" key="1">
    <source>
        <dbReference type="EMBL" id="AGP36201.1"/>
    </source>
</evidence>
<dbReference type="Proteomes" id="UP000014803">
    <property type="component" value="Chromosome"/>
</dbReference>
<dbReference type="KEGG" id="scu:SCE1572_17885"/>
<dbReference type="PATRIC" id="fig|1254432.3.peg.4050"/>
<gene>
    <name evidence="1" type="ORF">SCE1572_17885</name>
</gene>
<evidence type="ECO:0000313" key="2">
    <source>
        <dbReference type="Proteomes" id="UP000014803"/>
    </source>
</evidence>
<dbReference type="HOGENOM" id="CLU_071587_0_0_7"/>